<gene>
    <name evidence="1" type="ORF">LCGC14_1345990</name>
</gene>
<reference evidence="1" key="1">
    <citation type="journal article" date="2015" name="Nature">
        <title>Complex archaea that bridge the gap between prokaryotes and eukaryotes.</title>
        <authorList>
            <person name="Spang A."/>
            <person name="Saw J.H."/>
            <person name="Jorgensen S.L."/>
            <person name="Zaremba-Niedzwiedzka K."/>
            <person name="Martijn J."/>
            <person name="Lind A.E."/>
            <person name="van Eijk R."/>
            <person name="Schleper C."/>
            <person name="Guy L."/>
            <person name="Ettema T.J."/>
        </authorList>
    </citation>
    <scope>NUCLEOTIDE SEQUENCE</scope>
</reference>
<name>A0A0F9KD01_9ZZZZ</name>
<proteinExistence type="predicted"/>
<dbReference type="EMBL" id="LAZR01008279">
    <property type="protein sequence ID" value="KKM79838.1"/>
    <property type="molecule type" value="Genomic_DNA"/>
</dbReference>
<sequence length="51" mass="6167">MDTSDPLNRPMIKKLLQELAMDGISIEDFITAWRKKWHLVWDKWMSQFSDN</sequence>
<accession>A0A0F9KD01</accession>
<protein>
    <submittedName>
        <fullName evidence="1">Uncharacterized protein</fullName>
    </submittedName>
</protein>
<dbReference type="AlphaFoldDB" id="A0A0F9KD01"/>
<organism evidence="1">
    <name type="scientific">marine sediment metagenome</name>
    <dbReference type="NCBI Taxonomy" id="412755"/>
    <lineage>
        <taxon>unclassified sequences</taxon>
        <taxon>metagenomes</taxon>
        <taxon>ecological metagenomes</taxon>
    </lineage>
</organism>
<evidence type="ECO:0000313" key="1">
    <source>
        <dbReference type="EMBL" id="KKM79838.1"/>
    </source>
</evidence>
<comment type="caution">
    <text evidence="1">The sequence shown here is derived from an EMBL/GenBank/DDBJ whole genome shotgun (WGS) entry which is preliminary data.</text>
</comment>